<reference evidence="2 3" key="1">
    <citation type="journal article" date="2015" name="Genome Announc.">
        <title>Expanding the biotechnology potential of lactobacilli through comparative genomics of 213 strains and associated genera.</title>
        <authorList>
            <person name="Sun Z."/>
            <person name="Harris H.M."/>
            <person name="McCann A."/>
            <person name="Guo C."/>
            <person name="Argimon S."/>
            <person name="Zhang W."/>
            <person name="Yang X."/>
            <person name="Jeffery I.B."/>
            <person name="Cooney J.C."/>
            <person name="Kagawa T.F."/>
            <person name="Liu W."/>
            <person name="Song Y."/>
            <person name="Salvetti E."/>
            <person name="Wrobel A."/>
            <person name="Rasinkangas P."/>
            <person name="Parkhill J."/>
            <person name="Rea M.C."/>
            <person name="O'Sullivan O."/>
            <person name="Ritari J."/>
            <person name="Douillard F.P."/>
            <person name="Paul Ross R."/>
            <person name="Yang R."/>
            <person name="Briner A.E."/>
            <person name="Felis G.E."/>
            <person name="de Vos W.M."/>
            <person name="Barrangou R."/>
            <person name="Klaenhammer T.R."/>
            <person name="Caufield P.W."/>
            <person name="Cui Y."/>
            <person name="Zhang H."/>
            <person name="O'Toole P.W."/>
        </authorList>
    </citation>
    <scope>NUCLEOTIDE SEQUENCE [LARGE SCALE GENOMIC DNA]</scope>
    <source>
        <strain evidence="2 3">DSM 15707</strain>
    </source>
</reference>
<evidence type="ECO:0000256" key="1">
    <source>
        <dbReference type="ARBA" id="ARBA00006479"/>
    </source>
</evidence>
<dbReference type="Pfam" id="PF00480">
    <property type="entry name" value="ROK"/>
    <property type="match status" value="1"/>
</dbReference>
<name>A0A0R1RHR7_9LACO</name>
<dbReference type="PANTHER" id="PTHR18964">
    <property type="entry name" value="ROK (REPRESSOR, ORF, KINASE) FAMILY"/>
    <property type="match status" value="1"/>
</dbReference>
<evidence type="ECO:0008006" key="4">
    <source>
        <dbReference type="Google" id="ProtNLM"/>
    </source>
</evidence>
<dbReference type="PATRIC" id="fig|1423778.4.peg.1611"/>
<sequence>MSYANYLAFDIGGTSIKYGLIDSDKHLTYLGKLDTLKNKDNAIINQIINKTTELINQHSISGIGISTAGIVDPLLGKILFAGPTIPNYQGTELKQTLEDKFSLPVMVENDVNSALLGEKLVGAAQAYSDIYCVALGTGIGGAHYNHGRLRRGHFGQANSIGYLQTSLNGTKDYEQAASTLSLEAKLKIYFNTSVPDAFEIAKTHSNPAIEDIINNWMKMVAYGIVQIILIADPELIVLGGGVSQQGDFLLEHINQYVSEALPDQFYQTKMVIAQSFNDAALYGAVYNFYQI</sequence>
<accession>A0A0R1RHR7</accession>
<proteinExistence type="inferred from homology"/>
<evidence type="ECO:0000313" key="3">
    <source>
        <dbReference type="Proteomes" id="UP000051697"/>
    </source>
</evidence>
<comment type="caution">
    <text evidence="2">The sequence shown here is derived from an EMBL/GenBank/DDBJ whole genome shotgun (WGS) entry which is preliminary data.</text>
</comment>
<dbReference type="AlphaFoldDB" id="A0A0R1RHR7"/>
<comment type="similarity">
    <text evidence="1">Belongs to the ROK (NagC/XylR) family.</text>
</comment>
<protein>
    <recommendedName>
        <fullName evidence="4">ROK family protein</fullName>
    </recommendedName>
</protein>
<dbReference type="InterPro" id="IPR043129">
    <property type="entry name" value="ATPase_NBD"/>
</dbReference>
<gene>
    <name evidence="2" type="ORF">FC70_GL001574</name>
</gene>
<dbReference type="Gene3D" id="3.30.420.40">
    <property type="match status" value="2"/>
</dbReference>
<dbReference type="SUPFAM" id="SSF53067">
    <property type="entry name" value="Actin-like ATPase domain"/>
    <property type="match status" value="1"/>
</dbReference>
<dbReference type="PANTHER" id="PTHR18964:SF165">
    <property type="entry name" value="BETA-GLUCOSIDE KINASE"/>
    <property type="match status" value="1"/>
</dbReference>
<dbReference type="Proteomes" id="UP000051697">
    <property type="component" value="Unassembled WGS sequence"/>
</dbReference>
<keyword evidence="3" id="KW-1185">Reference proteome</keyword>
<dbReference type="EMBL" id="AZFE01000032">
    <property type="protein sequence ID" value="KRL54772.1"/>
    <property type="molecule type" value="Genomic_DNA"/>
</dbReference>
<dbReference type="KEGG" id="lol:LACOL_1005"/>
<dbReference type="STRING" id="1423778.FC70_GL001574"/>
<dbReference type="CDD" id="cd24068">
    <property type="entry name" value="ASKHA_NBD_ROK_FnNanK-like"/>
    <property type="match status" value="1"/>
</dbReference>
<dbReference type="InterPro" id="IPR000600">
    <property type="entry name" value="ROK"/>
</dbReference>
<dbReference type="RefSeq" id="WP_235804096.1">
    <property type="nucleotide sequence ID" value="NZ_AZFE01000032.1"/>
</dbReference>
<evidence type="ECO:0000313" key="2">
    <source>
        <dbReference type="EMBL" id="KRL54772.1"/>
    </source>
</evidence>
<organism evidence="2 3">
    <name type="scientific">Paucilactobacillus oligofermentans DSM 15707 = LMG 22743</name>
    <dbReference type="NCBI Taxonomy" id="1423778"/>
    <lineage>
        <taxon>Bacteria</taxon>
        <taxon>Bacillati</taxon>
        <taxon>Bacillota</taxon>
        <taxon>Bacilli</taxon>
        <taxon>Lactobacillales</taxon>
        <taxon>Lactobacillaceae</taxon>
        <taxon>Paucilactobacillus</taxon>
    </lineage>
</organism>